<keyword evidence="5" id="KW-0408">Iron</keyword>
<dbReference type="CDD" id="cd03469">
    <property type="entry name" value="Rieske_RO_Alpha_N"/>
    <property type="match status" value="1"/>
</dbReference>
<dbReference type="EMBL" id="UINC01015030">
    <property type="protein sequence ID" value="SVA63621.1"/>
    <property type="molecule type" value="Genomic_DNA"/>
</dbReference>
<dbReference type="AlphaFoldDB" id="A0A381XGL9"/>
<dbReference type="InterPro" id="IPR015879">
    <property type="entry name" value="Ring_hydroxy_dOase_asu_C_dom"/>
</dbReference>
<dbReference type="Pfam" id="PF00848">
    <property type="entry name" value="Ring_hydroxyl_A"/>
    <property type="match status" value="1"/>
</dbReference>
<keyword evidence="4" id="KW-0560">Oxidoreductase</keyword>
<dbReference type="InterPro" id="IPR036922">
    <property type="entry name" value="Rieske_2Fe-2S_sf"/>
</dbReference>
<dbReference type="InterPro" id="IPR001663">
    <property type="entry name" value="Rng_hydr_dOase-A"/>
</dbReference>
<sequence length="379" mass="43671">MSLAKRALHHFKNNTTDQAPEVMSQPIEAYTDRKRFSKEVERIFKHLPIALCLSNEIPDQEDYKAVNVLDIPILITRAQDNKVRAFLNVCRHRGAKVCEEGSGKKRIFSCPYHAWTYNHEGALVGMYGEDTFGNIDQEDYGLLELECQERAGLIWAMLKRGEKFDIDKWLGDFAVELESLDLKNWHIFEQRVLEGPGWKVTFDGYLEVYHHNQLHNNTVGRLTVGNLLVLDTYGPHQRLTFGRKSLEKLNKLPESEWNPLENIRLIHSVFPNLSISGILGDHCLVSQVFPSSSPNKTLTFQTIMSAKKPSSKEEIANSENFSKMVLQAVKEEDYKMGLEVQSNITNLSEDYFVYGRNEPAVQNYHSWIKKFMERDGSNW</sequence>
<evidence type="ECO:0000256" key="6">
    <source>
        <dbReference type="ARBA" id="ARBA00023014"/>
    </source>
</evidence>
<organism evidence="8">
    <name type="scientific">marine metagenome</name>
    <dbReference type="NCBI Taxonomy" id="408172"/>
    <lineage>
        <taxon>unclassified sequences</taxon>
        <taxon>metagenomes</taxon>
        <taxon>ecological metagenomes</taxon>
    </lineage>
</organism>
<proteinExistence type="predicted"/>
<evidence type="ECO:0000256" key="5">
    <source>
        <dbReference type="ARBA" id="ARBA00023004"/>
    </source>
</evidence>
<dbReference type="Gene3D" id="2.102.10.10">
    <property type="entry name" value="Rieske [2Fe-2S] iron-sulphur domain"/>
    <property type="match status" value="1"/>
</dbReference>
<dbReference type="PROSITE" id="PS51296">
    <property type="entry name" value="RIESKE"/>
    <property type="match status" value="1"/>
</dbReference>
<evidence type="ECO:0000256" key="2">
    <source>
        <dbReference type="ARBA" id="ARBA00022714"/>
    </source>
</evidence>
<dbReference type="GO" id="GO:0016491">
    <property type="term" value="F:oxidoreductase activity"/>
    <property type="evidence" value="ECO:0007669"/>
    <property type="project" value="UniProtKB-KW"/>
</dbReference>
<dbReference type="PRINTS" id="PR00090">
    <property type="entry name" value="RNGDIOXGNASE"/>
</dbReference>
<dbReference type="PANTHER" id="PTHR43756">
    <property type="entry name" value="CHOLINE MONOOXYGENASE, CHLOROPLASTIC"/>
    <property type="match status" value="1"/>
</dbReference>
<name>A0A381XGL9_9ZZZZ</name>
<comment type="cofactor">
    <cofactor evidence="1">
        <name>Fe cation</name>
        <dbReference type="ChEBI" id="CHEBI:24875"/>
    </cofactor>
</comment>
<accession>A0A381XGL9</accession>
<gene>
    <name evidence="8" type="ORF">METZ01_LOCUS116475</name>
</gene>
<evidence type="ECO:0000256" key="4">
    <source>
        <dbReference type="ARBA" id="ARBA00023002"/>
    </source>
</evidence>
<keyword evidence="2" id="KW-0001">2Fe-2S</keyword>
<evidence type="ECO:0000259" key="7">
    <source>
        <dbReference type="PROSITE" id="PS51296"/>
    </source>
</evidence>
<keyword evidence="6" id="KW-0411">Iron-sulfur</keyword>
<dbReference type="Gene3D" id="3.90.380.10">
    <property type="entry name" value="Naphthalene 1,2-dioxygenase Alpha Subunit, Chain A, domain 1"/>
    <property type="match status" value="1"/>
</dbReference>
<keyword evidence="3" id="KW-0479">Metal-binding</keyword>
<dbReference type="PANTHER" id="PTHR43756:SF5">
    <property type="entry name" value="CHOLINE MONOOXYGENASE, CHLOROPLASTIC"/>
    <property type="match status" value="1"/>
</dbReference>
<protein>
    <recommendedName>
        <fullName evidence="7">Rieske domain-containing protein</fullName>
    </recommendedName>
</protein>
<dbReference type="GO" id="GO:0051537">
    <property type="term" value="F:2 iron, 2 sulfur cluster binding"/>
    <property type="evidence" value="ECO:0007669"/>
    <property type="project" value="UniProtKB-KW"/>
</dbReference>
<dbReference type="SUPFAM" id="SSF50022">
    <property type="entry name" value="ISP domain"/>
    <property type="match status" value="1"/>
</dbReference>
<evidence type="ECO:0000256" key="1">
    <source>
        <dbReference type="ARBA" id="ARBA00001962"/>
    </source>
</evidence>
<evidence type="ECO:0000313" key="8">
    <source>
        <dbReference type="EMBL" id="SVA63621.1"/>
    </source>
</evidence>
<dbReference type="InterPro" id="IPR017941">
    <property type="entry name" value="Rieske_2Fe-2S"/>
</dbReference>
<feature type="domain" description="Rieske" evidence="7">
    <location>
        <begin position="49"/>
        <end position="156"/>
    </location>
</feature>
<dbReference type="Pfam" id="PF00355">
    <property type="entry name" value="Rieske"/>
    <property type="match status" value="1"/>
</dbReference>
<evidence type="ECO:0000256" key="3">
    <source>
        <dbReference type="ARBA" id="ARBA00022723"/>
    </source>
</evidence>
<dbReference type="GO" id="GO:0005506">
    <property type="term" value="F:iron ion binding"/>
    <property type="evidence" value="ECO:0007669"/>
    <property type="project" value="InterPro"/>
</dbReference>
<dbReference type="SUPFAM" id="SSF55961">
    <property type="entry name" value="Bet v1-like"/>
    <property type="match status" value="1"/>
</dbReference>
<reference evidence="8" key="1">
    <citation type="submission" date="2018-05" db="EMBL/GenBank/DDBJ databases">
        <authorList>
            <person name="Lanie J.A."/>
            <person name="Ng W.-L."/>
            <person name="Kazmierczak K.M."/>
            <person name="Andrzejewski T.M."/>
            <person name="Davidsen T.M."/>
            <person name="Wayne K.J."/>
            <person name="Tettelin H."/>
            <person name="Glass J.I."/>
            <person name="Rusch D."/>
            <person name="Podicherti R."/>
            <person name="Tsui H.-C.T."/>
            <person name="Winkler M.E."/>
        </authorList>
    </citation>
    <scope>NUCLEOTIDE SEQUENCE</scope>
</reference>